<comment type="caution">
    <text evidence="1">The sequence shown here is derived from an EMBL/GenBank/DDBJ whole genome shotgun (WGS) entry which is preliminary data.</text>
</comment>
<protein>
    <submittedName>
        <fullName evidence="1">Uncharacterized protein</fullName>
    </submittedName>
</protein>
<reference evidence="1 2" key="1">
    <citation type="submission" date="2014-11" db="EMBL/GenBank/DDBJ databases">
        <title>Genetic blueprint of the zoonotic pathogen Toxocara canis.</title>
        <authorList>
            <person name="Zhu X.-Q."/>
            <person name="Korhonen P.K."/>
            <person name="Cai H."/>
            <person name="Young N.D."/>
            <person name="Nejsum P."/>
            <person name="von Samson-Himmelstjerna G."/>
            <person name="Boag P.R."/>
            <person name="Tan P."/>
            <person name="Li Q."/>
            <person name="Min J."/>
            <person name="Yang Y."/>
            <person name="Wang X."/>
            <person name="Fang X."/>
            <person name="Hall R.S."/>
            <person name="Hofmann A."/>
            <person name="Sternberg P.W."/>
            <person name="Jex A.R."/>
            <person name="Gasser R.B."/>
        </authorList>
    </citation>
    <scope>NUCLEOTIDE SEQUENCE [LARGE SCALE GENOMIC DNA]</scope>
    <source>
        <strain evidence="1">PN_DK_2014</strain>
    </source>
</reference>
<accession>A0A0B2UW66</accession>
<dbReference type="AlphaFoldDB" id="A0A0B2UW66"/>
<proteinExistence type="predicted"/>
<organism evidence="1 2">
    <name type="scientific">Toxocara canis</name>
    <name type="common">Canine roundworm</name>
    <dbReference type="NCBI Taxonomy" id="6265"/>
    <lineage>
        <taxon>Eukaryota</taxon>
        <taxon>Metazoa</taxon>
        <taxon>Ecdysozoa</taxon>
        <taxon>Nematoda</taxon>
        <taxon>Chromadorea</taxon>
        <taxon>Rhabditida</taxon>
        <taxon>Spirurina</taxon>
        <taxon>Ascaridomorpha</taxon>
        <taxon>Ascaridoidea</taxon>
        <taxon>Toxocaridae</taxon>
        <taxon>Toxocara</taxon>
    </lineage>
</organism>
<dbReference type="EMBL" id="JPKZ01003153">
    <property type="protein sequence ID" value="KHN73105.1"/>
    <property type="molecule type" value="Genomic_DNA"/>
</dbReference>
<keyword evidence="2" id="KW-1185">Reference proteome</keyword>
<name>A0A0B2UW66_TOXCA</name>
<gene>
    <name evidence="1" type="ORF">Tcan_14780</name>
</gene>
<evidence type="ECO:0000313" key="1">
    <source>
        <dbReference type="EMBL" id="KHN73105.1"/>
    </source>
</evidence>
<evidence type="ECO:0000313" key="2">
    <source>
        <dbReference type="Proteomes" id="UP000031036"/>
    </source>
</evidence>
<dbReference type="Proteomes" id="UP000031036">
    <property type="component" value="Unassembled WGS sequence"/>
</dbReference>
<sequence>MNGFEKLRQDVAFDAGETSGTRIEKNMCRGWLGVSNGAGYAIRERNTGFEKRLNFRLRVYTWTAIKGDSEWWHPQMICNSGAHYWIAIKRCFNLIKIHDVCVQTVQLIACHC</sequence>